<comment type="caution">
    <text evidence="1">The sequence shown here is derived from an EMBL/GenBank/DDBJ whole genome shotgun (WGS) entry which is preliminary data.</text>
</comment>
<protein>
    <submittedName>
        <fullName evidence="1">Uncharacterized protein</fullName>
    </submittedName>
</protein>
<reference evidence="1 2" key="1">
    <citation type="journal article" date="2021" name="Nat. Plants">
        <title>The Taxus genome provides insights into paclitaxel biosynthesis.</title>
        <authorList>
            <person name="Xiong X."/>
            <person name="Gou J."/>
            <person name="Liao Q."/>
            <person name="Li Y."/>
            <person name="Zhou Q."/>
            <person name="Bi G."/>
            <person name="Li C."/>
            <person name="Du R."/>
            <person name="Wang X."/>
            <person name="Sun T."/>
            <person name="Guo L."/>
            <person name="Liang H."/>
            <person name="Lu P."/>
            <person name="Wu Y."/>
            <person name="Zhang Z."/>
            <person name="Ro D.K."/>
            <person name="Shang Y."/>
            <person name="Huang S."/>
            <person name="Yan J."/>
        </authorList>
    </citation>
    <scope>NUCLEOTIDE SEQUENCE [LARGE SCALE GENOMIC DNA]</scope>
    <source>
        <strain evidence="1">Ta-2019</strain>
    </source>
</reference>
<evidence type="ECO:0000313" key="2">
    <source>
        <dbReference type="Proteomes" id="UP000824469"/>
    </source>
</evidence>
<evidence type="ECO:0000313" key="1">
    <source>
        <dbReference type="EMBL" id="KAH9311429.1"/>
    </source>
</evidence>
<sequence length="74" mass="8263">TTGSKAMMTQWATYMGDIFVSSSLNKGMKVQLISTTHILIIRRAIMGIFSSPFIGDKEGDTFLYCWAPIITKIK</sequence>
<feature type="non-terminal residue" evidence="1">
    <location>
        <position position="1"/>
    </location>
</feature>
<gene>
    <name evidence="1" type="ORF">KI387_026464</name>
</gene>
<organism evidence="1 2">
    <name type="scientific">Taxus chinensis</name>
    <name type="common">Chinese yew</name>
    <name type="synonym">Taxus wallichiana var. chinensis</name>
    <dbReference type="NCBI Taxonomy" id="29808"/>
    <lineage>
        <taxon>Eukaryota</taxon>
        <taxon>Viridiplantae</taxon>
        <taxon>Streptophyta</taxon>
        <taxon>Embryophyta</taxon>
        <taxon>Tracheophyta</taxon>
        <taxon>Spermatophyta</taxon>
        <taxon>Pinopsida</taxon>
        <taxon>Pinidae</taxon>
        <taxon>Conifers II</taxon>
        <taxon>Cupressales</taxon>
        <taxon>Taxaceae</taxon>
        <taxon>Taxus</taxon>
    </lineage>
</organism>
<dbReference type="EMBL" id="JAHRHJ020000006">
    <property type="protein sequence ID" value="KAH9311429.1"/>
    <property type="molecule type" value="Genomic_DNA"/>
</dbReference>
<proteinExistence type="predicted"/>
<name>A0AA38FYS6_TAXCH</name>
<keyword evidence="2" id="KW-1185">Reference proteome</keyword>
<dbReference type="AlphaFoldDB" id="A0AA38FYS6"/>
<dbReference type="Proteomes" id="UP000824469">
    <property type="component" value="Unassembled WGS sequence"/>
</dbReference>
<feature type="non-terminal residue" evidence="1">
    <location>
        <position position="74"/>
    </location>
</feature>
<accession>A0AA38FYS6</accession>